<comment type="similarity">
    <text evidence="1">Belongs to the peptidase M16 family.</text>
</comment>
<dbReference type="GO" id="GO:0046872">
    <property type="term" value="F:metal ion binding"/>
    <property type="evidence" value="ECO:0007669"/>
    <property type="project" value="InterPro"/>
</dbReference>
<dbReference type="GO" id="GO:0008233">
    <property type="term" value="F:peptidase activity"/>
    <property type="evidence" value="ECO:0007669"/>
    <property type="project" value="UniProtKB-KW"/>
</dbReference>
<evidence type="ECO:0000259" key="3">
    <source>
        <dbReference type="Pfam" id="PF05193"/>
    </source>
</evidence>
<dbReference type="STRING" id="1618342.UY40_C0004G0001"/>
<dbReference type="Pfam" id="PF00675">
    <property type="entry name" value="Peptidase_M16"/>
    <property type="match status" value="1"/>
</dbReference>
<dbReference type="AlphaFoldDB" id="A0A0G1XTU4"/>
<dbReference type="InterPro" id="IPR011765">
    <property type="entry name" value="Pept_M16_N"/>
</dbReference>
<dbReference type="Proteomes" id="UP000034119">
    <property type="component" value="Unassembled WGS sequence"/>
</dbReference>
<evidence type="ECO:0000256" key="1">
    <source>
        <dbReference type="ARBA" id="ARBA00007261"/>
    </source>
</evidence>
<protein>
    <submittedName>
        <fullName evidence="4">Processing protease</fullName>
    </submittedName>
</protein>
<gene>
    <name evidence="4" type="ORF">UY40_C0004G0001</name>
</gene>
<sequence>MFKTTVLENGLKVITCELPGIESIYCSVEVEAGFKYSPVGKEGLAHFVEHMVMNGSKKYPTGLDVTRAIKSIGGKHGAITSRETANYWFKVLGKDVNRAADIIFPLVASSLLAEKEFSGERKIIFEEIAFTKDSLERKVFEKLLKLIFGNHPVAHPGAGYPETISKINYSDIKAFINQFYSAGNITIVAAGLVDHSNFVTLVRKYFSKSAKQNLPQYSSFRYKPAGPQVAFLREESRQARLFFSFPNSPKTLHDFLIEDLLISILGSRDRLSARIREKERLAYDVGMQKFRVKDLSLPMITGGFTYDKVAESISSLCEELKNLKRSEVSVQELSRNKKVIEVQLLFGLETPKGWSNFTLSLNSLLGDPIEPKKFLAELGKISSSEIKDLAKRIFVPENAYLAISHRDAYPEKIKEMIVAGLS</sequence>
<organism evidence="4 5">
    <name type="scientific">candidate division CPR1 bacterium GW2011_GWC1_49_13</name>
    <dbReference type="NCBI Taxonomy" id="1618342"/>
    <lineage>
        <taxon>Bacteria</taxon>
        <taxon>candidate division CPR1</taxon>
    </lineage>
</organism>
<accession>A0A0G1XTU4</accession>
<keyword evidence="4" id="KW-0645">Protease</keyword>
<dbReference type="GO" id="GO:0006508">
    <property type="term" value="P:proteolysis"/>
    <property type="evidence" value="ECO:0007669"/>
    <property type="project" value="UniProtKB-KW"/>
</dbReference>
<dbReference type="SUPFAM" id="SSF63411">
    <property type="entry name" value="LuxS/MPP-like metallohydrolase"/>
    <property type="match status" value="2"/>
</dbReference>
<dbReference type="Gene3D" id="3.30.830.10">
    <property type="entry name" value="Metalloenzyme, LuxS/M16 peptidase-like"/>
    <property type="match status" value="2"/>
</dbReference>
<keyword evidence="4" id="KW-0378">Hydrolase</keyword>
<name>A0A0G1XTU4_9BACT</name>
<proteinExistence type="inferred from homology"/>
<dbReference type="EMBL" id="LCPW01000004">
    <property type="protein sequence ID" value="KKW06017.1"/>
    <property type="molecule type" value="Genomic_DNA"/>
</dbReference>
<dbReference type="PANTHER" id="PTHR11851">
    <property type="entry name" value="METALLOPROTEASE"/>
    <property type="match status" value="1"/>
</dbReference>
<feature type="domain" description="Peptidase M16 N-terminal" evidence="2">
    <location>
        <begin position="13"/>
        <end position="156"/>
    </location>
</feature>
<dbReference type="Pfam" id="PF05193">
    <property type="entry name" value="Peptidase_M16_C"/>
    <property type="match status" value="1"/>
</dbReference>
<feature type="domain" description="Peptidase M16 C-terminal" evidence="3">
    <location>
        <begin position="166"/>
        <end position="338"/>
    </location>
</feature>
<reference evidence="4 5" key="1">
    <citation type="journal article" date="2015" name="Nature">
        <title>rRNA introns, odd ribosomes, and small enigmatic genomes across a large radiation of phyla.</title>
        <authorList>
            <person name="Brown C.T."/>
            <person name="Hug L.A."/>
            <person name="Thomas B.C."/>
            <person name="Sharon I."/>
            <person name="Castelle C.J."/>
            <person name="Singh A."/>
            <person name="Wilkins M.J."/>
            <person name="Williams K.H."/>
            <person name="Banfield J.F."/>
        </authorList>
    </citation>
    <scope>NUCLEOTIDE SEQUENCE [LARGE SCALE GENOMIC DNA]</scope>
</reference>
<comment type="caution">
    <text evidence="4">The sequence shown here is derived from an EMBL/GenBank/DDBJ whole genome shotgun (WGS) entry which is preliminary data.</text>
</comment>
<dbReference type="InterPro" id="IPR050361">
    <property type="entry name" value="MPP/UQCRC_Complex"/>
</dbReference>
<dbReference type="InterPro" id="IPR011249">
    <property type="entry name" value="Metalloenz_LuxS/M16"/>
</dbReference>
<evidence type="ECO:0000313" key="5">
    <source>
        <dbReference type="Proteomes" id="UP000034119"/>
    </source>
</evidence>
<dbReference type="PANTHER" id="PTHR11851:SF49">
    <property type="entry name" value="MITOCHONDRIAL-PROCESSING PEPTIDASE SUBUNIT ALPHA"/>
    <property type="match status" value="1"/>
</dbReference>
<dbReference type="InterPro" id="IPR007863">
    <property type="entry name" value="Peptidase_M16_C"/>
</dbReference>
<evidence type="ECO:0000313" key="4">
    <source>
        <dbReference type="EMBL" id="KKW06017.1"/>
    </source>
</evidence>
<evidence type="ECO:0000259" key="2">
    <source>
        <dbReference type="Pfam" id="PF00675"/>
    </source>
</evidence>